<organism evidence="1 2">
    <name type="scientific">Dorcoceras hygrometricum</name>
    <dbReference type="NCBI Taxonomy" id="472368"/>
    <lineage>
        <taxon>Eukaryota</taxon>
        <taxon>Viridiplantae</taxon>
        <taxon>Streptophyta</taxon>
        <taxon>Embryophyta</taxon>
        <taxon>Tracheophyta</taxon>
        <taxon>Spermatophyta</taxon>
        <taxon>Magnoliopsida</taxon>
        <taxon>eudicotyledons</taxon>
        <taxon>Gunneridae</taxon>
        <taxon>Pentapetalae</taxon>
        <taxon>asterids</taxon>
        <taxon>lamiids</taxon>
        <taxon>Lamiales</taxon>
        <taxon>Gesneriaceae</taxon>
        <taxon>Didymocarpoideae</taxon>
        <taxon>Trichosporeae</taxon>
        <taxon>Loxocarpinae</taxon>
        <taxon>Dorcoceras</taxon>
    </lineage>
</organism>
<sequence>MDFRYDGFVSQIWECDAMPFSDSDVLLFTEPYLLQLSAVDSSDGRNSCSDGLLLSRPVFLYLFRRLWVSWKRIVKEDSLCSLLAFEQICLAVQVAHWVSDLVARDFFGGNCSSGRRMLVLEAERVTPVSLISLLGSVSRYEPSGSSELNLLYLPSFRNRKDPLEDFDYNDPRCNPLLRPVAARTPSINHLIICPQAV</sequence>
<proteinExistence type="predicted"/>
<accession>A0A2Z7DFP0</accession>
<reference evidence="1 2" key="1">
    <citation type="journal article" date="2015" name="Proc. Natl. Acad. Sci. U.S.A.">
        <title>The resurrection genome of Boea hygrometrica: A blueprint for survival of dehydration.</title>
        <authorList>
            <person name="Xiao L."/>
            <person name="Yang G."/>
            <person name="Zhang L."/>
            <person name="Yang X."/>
            <person name="Zhao S."/>
            <person name="Ji Z."/>
            <person name="Zhou Q."/>
            <person name="Hu M."/>
            <person name="Wang Y."/>
            <person name="Chen M."/>
            <person name="Xu Y."/>
            <person name="Jin H."/>
            <person name="Xiao X."/>
            <person name="Hu G."/>
            <person name="Bao F."/>
            <person name="Hu Y."/>
            <person name="Wan P."/>
            <person name="Li L."/>
            <person name="Deng X."/>
            <person name="Kuang T."/>
            <person name="Xiang C."/>
            <person name="Zhu J.K."/>
            <person name="Oliver M.J."/>
            <person name="He Y."/>
        </authorList>
    </citation>
    <scope>NUCLEOTIDE SEQUENCE [LARGE SCALE GENOMIC DNA]</scope>
    <source>
        <strain evidence="2">cv. XS01</strain>
    </source>
</reference>
<dbReference type="EMBL" id="KQ986337">
    <property type="protein sequence ID" value="KZV58757.1"/>
    <property type="molecule type" value="Genomic_DNA"/>
</dbReference>
<protein>
    <submittedName>
        <fullName evidence="1">Uncharacterized protein</fullName>
    </submittedName>
</protein>
<name>A0A2Z7DFP0_9LAMI</name>
<gene>
    <name evidence="1" type="ORF">F511_24584</name>
</gene>
<keyword evidence="2" id="KW-1185">Reference proteome</keyword>
<evidence type="ECO:0000313" key="1">
    <source>
        <dbReference type="EMBL" id="KZV58757.1"/>
    </source>
</evidence>
<dbReference type="AlphaFoldDB" id="A0A2Z7DFP0"/>
<evidence type="ECO:0000313" key="2">
    <source>
        <dbReference type="Proteomes" id="UP000250235"/>
    </source>
</evidence>
<dbReference type="Proteomes" id="UP000250235">
    <property type="component" value="Unassembled WGS sequence"/>
</dbReference>